<dbReference type="OrthoDB" id="20828at2759"/>
<evidence type="ECO:0000256" key="1">
    <source>
        <dbReference type="ARBA" id="ARBA00004123"/>
    </source>
</evidence>
<accession>A0A3N4KJC6</accession>
<evidence type="ECO:0000256" key="4">
    <source>
        <dbReference type="ARBA" id="ARBA00019622"/>
    </source>
</evidence>
<comment type="subunit">
    <text evidence="3">Component of the SRB8-11 complex, which itself associates with the Mediator complex.</text>
</comment>
<keyword evidence="7" id="KW-0010">Activator</keyword>
<keyword evidence="9" id="KW-0539">Nucleus</keyword>
<feature type="region of interest" description="Disordered" evidence="12">
    <location>
        <begin position="78"/>
        <end position="179"/>
    </location>
</feature>
<dbReference type="Pfam" id="PF25326">
    <property type="entry name" value="ARM_SRB8"/>
    <property type="match status" value="1"/>
</dbReference>
<dbReference type="Proteomes" id="UP000277580">
    <property type="component" value="Unassembled WGS sequence"/>
</dbReference>
<dbReference type="SMART" id="SM01281">
    <property type="entry name" value="Med12"/>
    <property type="match status" value="1"/>
</dbReference>
<organism evidence="14 15">
    <name type="scientific">Morchella conica CCBAS932</name>
    <dbReference type="NCBI Taxonomy" id="1392247"/>
    <lineage>
        <taxon>Eukaryota</taxon>
        <taxon>Fungi</taxon>
        <taxon>Dikarya</taxon>
        <taxon>Ascomycota</taxon>
        <taxon>Pezizomycotina</taxon>
        <taxon>Pezizomycetes</taxon>
        <taxon>Pezizales</taxon>
        <taxon>Morchellaceae</taxon>
        <taxon>Morchella</taxon>
    </lineage>
</organism>
<feature type="compositionally biased region" description="Pro residues" evidence="12">
    <location>
        <begin position="12"/>
        <end position="22"/>
    </location>
</feature>
<comment type="similarity">
    <text evidence="2">Belongs to the Mediator complex subunit 12 family.</text>
</comment>
<comment type="function">
    <text evidence="10">Component of the SRB8-11 complex. The SRB8-11 complex is a regulatory module of the Mediator complex which is itself involved in regulation of basal and activated RNA polymerase II-dependent transcription. The SRB8-11 complex may be involved in the transcriptional repression of a subset of genes regulated by Mediator. It may inhibit the association of the Mediator complex with RNA polymerase II to form the holoenzyme complex.</text>
</comment>
<evidence type="ECO:0000313" key="15">
    <source>
        <dbReference type="Proteomes" id="UP000277580"/>
    </source>
</evidence>
<comment type="subcellular location">
    <subcellularLocation>
        <location evidence="1">Nucleus</location>
    </subcellularLocation>
</comment>
<keyword evidence="6" id="KW-0805">Transcription regulation</keyword>
<dbReference type="GO" id="GO:0006357">
    <property type="term" value="P:regulation of transcription by RNA polymerase II"/>
    <property type="evidence" value="ECO:0007669"/>
    <property type="project" value="InterPro"/>
</dbReference>
<evidence type="ECO:0000256" key="11">
    <source>
        <dbReference type="ARBA" id="ARBA00032010"/>
    </source>
</evidence>
<dbReference type="GO" id="GO:0003712">
    <property type="term" value="F:transcription coregulator activity"/>
    <property type="evidence" value="ECO:0007669"/>
    <property type="project" value="InterPro"/>
</dbReference>
<feature type="compositionally biased region" description="Basic residues" evidence="12">
    <location>
        <begin position="1"/>
        <end position="11"/>
    </location>
</feature>
<sequence>MSAYGHHRPRTKPPPPRPPPPLFVDLTGPDTHPTHPTPTPPLPLDLAEATTRTYEGAHLCPKTATQNSRTRRRLRFAAAPSPSPLFIQPSKVYSSSTTTTTTTTTTSTTIATATPSSSSSSSSSAAGGRLQQQQQQKQKQILPQPSKADFARPGPRRDNKPKPYVLEPPPPAQLYPESRCTDFFPWRGNHAEDHVTDAQARNGQFDKLFVGKGNNEQASARASLTPIFKQKAGLATMSSLFLTVLDKRQKYGRFTAPSTFKPPPRVTLPDARREAWLRDLASPNVSLRKLSRTIPHGLKGPVLLDQCTAKGVPTARAVWFARCVGANELRGLKRKGVGSFAVGSETKWIKEWTTQVTRFLEKTIVGCTATEGWKAKMLYAIRLSAHLYWENLLDKTLFLEWFLGFLEACSLDMLPMAYMLSSIYWDELLRTRRLGRRLAEALLGKAEAIIAAEENEVYAPLMHRLSVMLADILVSHRESLVIANSWDGYKDVLSRSVHRRNPTIRSCLANLTARNKNLLAPLDHNAKAATTLSPQRKLINTLDAITLPYNLDELWAKCYSSTTTMAPADLVQVLCEWGTTSLRVGVHRVYIAAALLRAAAARTSPAAVHEQLLHFLETFGTKVAGSKHDAYLLISELVRSKTFALAAYMKWLIARGSLYGFDTMHASNPCHVRLLAEIPVYTAPTAHRNLRKILLANAGYDVTEEARALAQAKEILAGRLAGDGAEEALTERETAFFAGLSRTVMCELGIWIRDNVRMHVVKGAPVGRDNWRDLSVEVGITAVTTGQFVLLRGLLEMFQDMAVLVDVVKMVSSSDSSSTLSEAADTVSYNAEAFSALGAVNECLRLLHNRYKKLQLRRRLERFLVVALAELAAVPGASGEIRRQLEEDLAAQARCEPRVGMANSPVSDTMADVFDGGNEEIDRLLAAGASIDNHNLSRLFETIVSKVETTFDDAGAQSQGQGQLASSVGYLTKLRQFDTPMFDDLMHSWITRLLQSSSRPPLPLLHTLSILVASSTLALRTVVTGTLAAPKPTADLIAQTLELLTAPLLPALSQCDMYSLRRKRKSFAQAAPALFVRLLRRAIALCAEQQAQLTQRLRALVLSRGVLDLLRGVATERPQTLLEEVVEPLSRRGGPGVLLWLRRLVDHLLDDAESGDSTDLDPEVQVAQLVQYANDFSIGLCQLKMRIIFGSGGCGSGGGAVGGGGVGGVGGGEQENPLTKPFFQGIAATFKDRVNIWTDLVSVLNAECAAQIRHYAEELLLSSSTFPPVRLCLGPLEPSLPEGGEALARALLAVIEATAYSIPPGGVPGVAAALAEKLVMIVGGMEEGWEVDVGEWRCWLLLFLRHEFVRKDEELFDFVFDITSSFIDDLPDETTQHIRRFTRGKKPTPRMSYLIGSSSGTEWLKAFQRGKMIDYPVKPWEKLAEPSPVMGENDTSVSLVLFMTRRGRCSRV</sequence>
<evidence type="ECO:0000256" key="7">
    <source>
        <dbReference type="ARBA" id="ARBA00023159"/>
    </source>
</evidence>
<evidence type="ECO:0000256" key="2">
    <source>
        <dbReference type="ARBA" id="ARBA00010289"/>
    </source>
</evidence>
<evidence type="ECO:0000256" key="10">
    <source>
        <dbReference type="ARBA" id="ARBA00025661"/>
    </source>
</evidence>
<evidence type="ECO:0000256" key="3">
    <source>
        <dbReference type="ARBA" id="ARBA00011629"/>
    </source>
</evidence>
<dbReference type="InterPro" id="IPR019035">
    <property type="entry name" value="Mediator_Med12"/>
</dbReference>
<dbReference type="InterPro" id="IPR057344">
    <property type="entry name" value="ARM_SRB8"/>
</dbReference>
<dbReference type="InParanoid" id="A0A3N4KJC6"/>
<proteinExistence type="inferred from homology"/>
<dbReference type="EMBL" id="ML119152">
    <property type="protein sequence ID" value="RPB09459.1"/>
    <property type="molecule type" value="Genomic_DNA"/>
</dbReference>
<evidence type="ECO:0000256" key="9">
    <source>
        <dbReference type="ARBA" id="ARBA00023242"/>
    </source>
</evidence>
<dbReference type="PANTHER" id="PTHR46567">
    <property type="entry name" value="MEDIATOR OF RNA POLYMERASE II TRANSCRIPTION SUBUNIT 12"/>
    <property type="match status" value="1"/>
</dbReference>
<feature type="region of interest" description="Disordered" evidence="12">
    <location>
        <begin position="1"/>
        <end position="45"/>
    </location>
</feature>
<evidence type="ECO:0000256" key="5">
    <source>
        <dbReference type="ARBA" id="ARBA00022491"/>
    </source>
</evidence>
<dbReference type="PANTHER" id="PTHR46567:SF1">
    <property type="entry name" value="MEDIATOR OF RNA POLYMERASE II TRANSCRIPTION SUBUNIT 12"/>
    <property type="match status" value="1"/>
</dbReference>
<name>A0A3N4KJC6_9PEZI</name>
<evidence type="ECO:0000259" key="13">
    <source>
        <dbReference type="SMART" id="SM01281"/>
    </source>
</evidence>
<evidence type="ECO:0000256" key="6">
    <source>
        <dbReference type="ARBA" id="ARBA00023015"/>
    </source>
</evidence>
<evidence type="ECO:0000313" key="14">
    <source>
        <dbReference type="EMBL" id="RPB09459.1"/>
    </source>
</evidence>
<feature type="compositionally biased region" description="Low complexity" evidence="12">
    <location>
        <begin position="94"/>
        <end position="140"/>
    </location>
</feature>
<keyword evidence="15" id="KW-1185">Reference proteome</keyword>
<dbReference type="Pfam" id="PF09497">
    <property type="entry name" value="Med12"/>
    <property type="match status" value="1"/>
</dbReference>
<gene>
    <name evidence="14" type="ORF">P167DRAFT_560154</name>
</gene>
<keyword evidence="8" id="KW-0804">Transcription</keyword>
<reference evidence="14 15" key="1">
    <citation type="journal article" date="2018" name="Nat. Ecol. Evol.">
        <title>Pezizomycetes genomes reveal the molecular basis of ectomycorrhizal truffle lifestyle.</title>
        <authorList>
            <person name="Murat C."/>
            <person name="Payen T."/>
            <person name="Noel B."/>
            <person name="Kuo A."/>
            <person name="Morin E."/>
            <person name="Chen J."/>
            <person name="Kohler A."/>
            <person name="Krizsan K."/>
            <person name="Balestrini R."/>
            <person name="Da Silva C."/>
            <person name="Montanini B."/>
            <person name="Hainaut M."/>
            <person name="Levati E."/>
            <person name="Barry K.W."/>
            <person name="Belfiori B."/>
            <person name="Cichocki N."/>
            <person name="Clum A."/>
            <person name="Dockter R.B."/>
            <person name="Fauchery L."/>
            <person name="Guy J."/>
            <person name="Iotti M."/>
            <person name="Le Tacon F."/>
            <person name="Lindquist E.A."/>
            <person name="Lipzen A."/>
            <person name="Malagnac F."/>
            <person name="Mello A."/>
            <person name="Molinier V."/>
            <person name="Miyauchi S."/>
            <person name="Poulain J."/>
            <person name="Riccioni C."/>
            <person name="Rubini A."/>
            <person name="Sitrit Y."/>
            <person name="Splivallo R."/>
            <person name="Traeger S."/>
            <person name="Wang M."/>
            <person name="Zifcakova L."/>
            <person name="Wipf D."/>
            <person name="Zambonelli A."/>
            <person name="Paolocci F."/>
            <person name="Nowrousian M."/>
            <person name="Ottonello S."/>
            <person name="Baldrian P."/>
            <person name="Spatafora J.W."/>
            <person name="Henrissat B."/>
            <person name="Nagy L.G."/>
            <person name="Aury J.M."/>
            <person name="Wincker P."/>
            <person name="Grigoriev I.V."/>
            <person name="Bonfante P."/>
            <person name="Martin F.M."/>
        </authorList>
    </citation>
    <scope>NUCLEOTIDE SEQUENCE [LARGE SCALE GENOMIC DNA]</scope>
    <source>
        <strain evidence="14 15">CCBAS932</strain>
    </source>
</reference>
<feature type="domain" description="Mediator complex subunit Med12" evidence="13">
    <location>
        <begin position="259"/>
        <end position="322"/>
    </location>
</feature>
<keyword evidence="5" id="KW-0678">Repressor</keyword>
<evidence type="ECO:0000256" key="12">
    <source>
        <dbReference type="SAM" id="MobiDB-lite"/>
    </source>
</evidence>
<protein>
    <recommendedName>
        <fullName evidence="4">Mediator of RNA polymerase II transcription subunit 12</fullName>
    </recommendedName>
    <alternativeName>
        <fullName evidence="11">Mediator complex subunit 12</fullName>
    </alternativeName>
</protein>
<dbReference type="GO" id="GO:0016592">
    <property type="term" value="C:mediator complex"/>
    <property type="evidence" value="ECO:0007669"/>
    <property type="project" value="InterPro"/>
</dbReference>
<dbReference type="STRING" id="1392247.A0A3N4KJC6"/>
<evidence type="ECO:0000256" key="8">
    <source>
        <dbReference type="ARBA" id="ARBA00023163"/>
    </source>
</evidence>